<dbReference type="EnsemblPlants" id="evm.model.10.638">
    <property type="protein sequence ID" value="cds.evm.model.10.638"/>
    <property type="gene ID" value="evm.TU.10.638"/>
</dbReference>
<dbReference type="Gramene" id="evm.model.10.638">
    <property type="protein sequence ID" value="cds.evm.model.10.638"/>
    <property type="gene ID" value="evm.TU.10.638"/>
</dbReference>
<evidence type="ECO:0000256" key="1">
    <source>
        <dbReference type="SAM" id="MobiDB-lite"/>
    </source>
</evidence>
<keyword evidence="3" id="KW-1185">Reference proteome</keyword>
<accession>A0A803QPQ7</accession>
<evidence type="ECO:0000313" key="3">
    <source>
        <dbReference type="Proteomes" id="UP000596661"/>
    </source>
</evidence>
<protein>
    <submittedName>
        <fullName evidence="2">Uncharacterized protein</fullName>
    </submittedName>
</protein>
<evidence type="ECO:0000313" key="2">
    <source>
        <dbReference type="EnsemblPlants" id="cds.evm.model.10.638"/>
    </source>
</evidence>
<reference evidence="2" key="1">
    <citation type="submission" date="2021-03" db="UniProtKB">
        <authorList>
            <consortium name="EnsemblPlants"/>
        </authorList>
    </citation>
    <scope>IDENTIFICATION</scope>
</reference>
<feature type="region of interest" description="Disordered" evidence="1">
    <location>
        <begin position="26"/>
        <end position="50"/>
    </location>
</feature>
<dbReference type="EMBL" id="UZAU01000810">
    <property type="status" value="NOT_ANNOTATED_CDS"/>
    <property type="molecule type" value="Genomic_DNA"/>
</dbReference>
<dbReference type="Proteomes" id="UP000596661">
    <property type="component" value="Unassembled WGS sequence"/>
</dbReference>
<organism evidence="2 3">
    <name type="scientific">Cannabis sativa</name>
    <name type="common">Hemp</name>
    <name type="synonym">Marijuana</name>
    <dbReference type="NCBI Taxonomy" id="3483"/>
    <lineage>
        <taxon>Eukaryota</taxon>
        <taxon>Viridiplantae</taxon>
        <taxon>Streptophyta</taxon>
        <taxon>Embryophyta</taxon>
        <taxon>Tracheophyta</taxon>
        <taxon>Spermatophyta</taxon>
        <taxon>Magnoliopsida</taxon>
        <taxon>eudicotyledons</taxon>
        <taxon>Gunneridae</taxon>
        <taxon>Pentapetalae</taxon>
        <taxon>rosids</taxon>
        <taxon>fabids</taxon>
        <taxon>Rosales</taxon>
        <taxon>Cannabaceae</taxon>
        <taxon>Cannabis</taxon>
    </lineage>
</organism>
<name>A0A803QPQ7_CANSA</name>
<dbReference type="AlphaFoldDB" id="A0A803QPQ7"/>
<proteinExistence type="predicted"/>
<sequence length="104" mass="12096">MTRCSRRCQYAKTHLDEDRLIAPKQGVSPSVVRRGGASINRTRMDEEHQQRVPEKVLEVVEGIIMIIKRVLRRRQNLKSERQVCLRGMARTSLLELRAKTSKEL</sequence>